<dbReference type="Pfam" id="PF13614">
    <property type="entry name" value="AAA_31"/>
    <property type="match status" value="1"/>
</dbReference>
<gene>
    <name evidence="3" type="ORF">GCM10009827_079610</name>
</gene>
<name>A0ABP4MMU0_9ACTN</name>
<dbReference type="CDD" id="cd02042">
    <property type="entry name" value="ParAB_family"/>
    <property type="match status" value="1"/>
</dbReference>
<evidence type="ECO:0000259" key="2">
    <source>
        <dbReference type="Pfam" id="PF13614"/>
    </source>
</evidence>
<evidence type="ECO:0000256" key="1">
    <source>
        <dbReference type="SAM" id="MobiDB-lite"/>
    </source>
</evidence>
<dbReference type="PANTHER" id="PTHR13696">
    <property type="entry name" value="P-LOOP CONTAINING NUCLEOSIDE TRIPHOSPHATE HYDROLASE"/>
    <property type="match status" value="1"/>
</dbReference>
<organism evidence="3 4">
    <name type="scientific">Dactylosporangium maewongense</name>
    <dbReference type="NCBI Taxonomy" id="634393"/>
    <lineage>
        <taxon>Bacteria</taxon>
        <taxon>Bacillati</taxon>
        <taxon>Actinomycetota</taxon>
        <taxon>Actinomycetes</taxon>
        <taxon>Micromonosporales</taxon>
        <taxon>Micromonosporaceae</taxon>
        <taxon>Dactylosporangium</taxon>
    </lineage>
</organism>
<dbReference type="PANTHER" id="PTHR13696:SF52">
    <property type="entry name" value="PARA FAMILY PROTEIN CT_582"/>
    <property type="match status" value="1"/>
</dbReference>
<dbReference type="InterPro" id="IPR025669">
    <property type="entry name" value="AAA_dom"/>
</dbReference>
<keyword evidence="4" id="KW-1185">Reference proteome</keyword>
<proteinExistence type="predicted"/>
<sequence>MDIRNCNSGWPAVPTKRLGGLLRRVDGFLVFLRPNASEKTNDSPIGHGSGRLCAVGWPRAVFAFPAPVTAVTRDLASGGAPEVGTTSLTAGSAHLSERDGTDMVRDSGDGPDYGDGSSHVSRETPIGPRAAAGAGGLYGSAAGHVAHPGFGAVSEPGVPGPDYGHGTHQSDSPESVAQALNAQGSDGQEIEGWGVRPPARPVPQPRVDNPAETTRGTTVDFRGSGPVDRASTGTVYGRGGKPVVPRADSQSAADEAKAETRADMRSERRSSPSPRPHPSVVTADTEGAMTDAYVSRETEDPPLAQEAKRAVEILNPSGEITMPRPPRRRTMCVANQKGGVGKTTTAVNIAVALALHGNRVLVIDLDPQGNASTGLNVPHHSGVPDVYDCLIDGAPLDAVTQQVEGIPNLWAVPATIDLAGAEIELVSVVARESRLKRAIEAGGSNYDYIFIDCPPSLGLLTVNALVAAEEVLIPIQCEYYALEGVQALTNNIELVRSHLNPKLDISTVLLTMYDRRTRLADLVEQDVRNHFGEKCLNAVIPRNVRVSEAPSYSQSVMTYDPGSRGAVSYFEAAQEIALRGAHDAQVGGVA</sequence>
<accession>A0ABP4MMU0</accession>
<feature type="compositionally biased region" description="Basic and acidic residues" evidence="1">
    <location>
        <begin position="254"/>
        <end position="270"/>
    </location>
</feature>
<feature type="compositionally biased region" description="Polar residues" evidence="1">
    <location>
        <begin position="167"/>
        <end position="186"/>
    </location>
</feature>
<dbReference type="Gene3D" id="3.40.50.300">
    <property type="entry name" value="P-loop containing nucleotide triphosphate hydrolases"/>
    <property type="match status" value="1"/>
</dbReference>
<dbReference type="Proteomes" id="UP001501470">
    <property type="component" value="Unassembled WGS sequence"/>
</dbReference>
<feature type="region of interest" description="Disordered" evidence="1">
    <location>
        <begin position="149"/>
        <end position="286"/>
    </location>
</feature>
<feature type="domain" description="AAA" evidence="2">
    <location>
        <begin position="329"/>
        <end position="505"/>
    </location>
</feature>
<feature type="region of interest" description="Disordered" evidence="1">
    <location>
        <begin position="77"/>
        <end position="128"/>
    </location>
</feature>
<dbReference type="InterPro" id="IPR050678">
    <property type="entry name" value="DNA_Partitioning_ATPase"/>
</dbReference>
<reference evidence="4" key="1">
    <citation type="journal article" date="2019" name="Int. J. Syst. Evol. Microbiol.">
        <title>The Global Catalogue of Microorganisms (GCM) 10K type strain sequencing project: providing services to taxonomists for standard genome sequencing and annotation.</title>
        <authorList>
            <consortium name="The Broad Institute Genomics Platform"/>
            <consortium name="The Broad Institute Genome Sequencing Center for Infectious Disease"/>
            <person name="Wu L."/>
            <person name="Ma J."/>
        </authorList>
    </citation>
    <scope>NUCLEOTIDE SEQUENCE [LARGE SCALE GENOMIC DNA]</scope>
    <source>
        <strain evidence="4">JCM 15933</strain>
    </source>
</reference>
<protein>
    <recommendedName>
        <fullName evidence="2">AAA domain-containing protein</fullName>
    </recommendedName>
</protein>
<evidence type="ECO:0000313" key="3">
    <source>
        <dbReference type="EMBL" id="GAA1547413.1"/>
    </source>
</evidence>
<dbReference type="InterPro" id="IPR027417">
    <property type="entry name" value="P-loop_NTPase"/>
</dbReference>
<dbReference type="EMBL" id="BAAAQD010000019">
    <property type="protein sequence ID" value="GAA1547413.1"/>
    <property type="molecule type" value="Genomic_DNA"/>
</dbReference>
<dbReference type="SUPFAM" id="SSF52540">
    <property type="entry name" value="P-loop containing nucleoside triphosphate hydrolases"/>
    <property type="match status" value="1"/>
</dbReference>
<evidence type="ECO:0000313" key="4">
    <source>
        <dbReference type="Proteomes" id="UP001501470"/>
    </source>
</evidence>
<comment type="caution">
    <text evidence="3">The sequence shown here is derived from an EMBL/GenBank/DDBJ whole genome shotgun (WGS) entry which is preliminary data.</text>
</comment>
<feature type="compositionally biased region" description="Basic and acidic residues" evidence="1">
    <location>
        <begin position="95"/>
        <end position="108"/>
    </location>
</feature>